<proteinExistence type="predicted"/>
<evidence type="ECO:0000313" key="2">
    <source>
        <dbReference type="EMBL" id="ANH38552.1"/>
    </source>
</evidence>
<dbReference type="Pfam" id="PF07110">
    <property type="entry name" value="EthD"/>
    <property type="match status" value="1"/>
</dbReference>
<organism evidence="2 3">
    <name type="scientific">Nocardioides dokdonensis FR1436</name>
    <dbReference type="NCBI Taxonomy" id="1300347"/>
    <lineage>
        <taxon>Bacteria</taxon>
        <taxon>Bacillati</taxon>
        <taxon>Actinomycetota</taxon>
        <taxon>Actinomycetes</taxon>
        <taxon>Propionibacteriales</taxon>
        <taxon>Nocardioidaceae</taxon>
        <taxon>Nocardioides</taxon>
    </lineage>
</organism>
<reference evidence="2 3" key="1">
    <citation type="submission" date="2016-03" db="EMBL/GenBank/DDBJ databases">
        <title>Complete genome sequence of a soil Actinobacterium, Nocardioides dokdonensis FR1436.</title>
        <authorList>
            <person name="Kwon S.-K."/>
            <person name="Kim K."/>
            <person name="Kim J.F."/>
        </authorList>
    </citation>
    <scope>NUCLEOTIDE SEQUENCE [LARGE SCALE GENOMIC DNA]</scope>
    <source>
        <strain evidence="2 3">FR1436</strain>
    </source>
</reference>
<dbReference type="KEGG" id="ndk:I601_2127"/>
<evidence type="ECO:0000313" key="3">
    <source>
        <dbReference type="Proteomes" id="UP000077868"/>
    </source>
</evidence>
<dbReference type="EMBL" id="CP015079">
    <property type="protein sequence ID" value="ANH38552.1"/>
    <property type="molecule type" value="Genomic_DNA"/>
</dbReference>
<accession>A0A1A9GLK9</accession>
<evidence type="ECO:0000259" key="1">
    <source>
        <dbReference type="Pfam" id="PF07110"/>
    </source>
</evidence>
<keyword evidence="3" id="KW-1185">Reference proteome</keyword>
<gene>
    <name evidence="2" type="ORF">I601_2127</name>
</gene>
<dbReference type="AlphaFoldDB" id="A0A1A9GLK9"/>
<dbReference type="InterPro" id="IPR011008">
    <property type="entry name" value="Dimeric_a/b-barrel"/>
</dbReference>
<name>A0A1A9GLK9_9ACTN</name>
<dbReference type="Proteomes" id="UP000077868">
    <property type="component" value="Chromosome"/>
</dbReference>
<dbReference type="RefSeq" id="WP_068109170.1">
    <property type="nucleotide sequence ID" value="NZ_CP015079.1"/>
</dbReference>
<dbReference type="Gene3D" id="3.30.70.100">
    <property type="match status" value="1"/>
</dbReference>
<dbReference type="InterPro" id="IPR009799">
    <property type="entry name" value="EthD_dom"/>
</dbReference>
<sequence length="117" mass="13324">MSIKTILGYDIVPGVSEEEYEAWLFDVHAPDLLANPHLDKIVFNKVLRPVTQASGGTADVPEGLTFYRIAEMYYADEEAYQRYLAWFDENPLPKDRGPGGRTAFRFYLVTESTTVTR</sequence>
<dbReference type="PATRIC" id="fig|1300347.3.peg.2122"/>
<dbReference type="GO" id="GO:0016491">
    <property type="term" value="F:oxidoreductase activity"/>
    <property type="evidence" value="ECO:0007669"/>
    <property type="project" value="InterPro"/>
</dbReference>
<dbReference type="OrthoDB" id="3374972at2"/>
<protein>
    <recommendedName>
        <fullName evidence="1">EthD domain-containing protein</fullName>
    </recommendedName>
</protein>
<dbReference type="SUPFAM" id="SSF54909">
    <property type="entry name" value="Dimeric alpha+beta barrel"/>
    <property type="match status" value="1"/>
</dbReference>
<feature type="domain" description="EthD" evidence="1">
    <location>
        <begin position="13"/>
        <end position="83"/>
    </location>
</feature>
<dbReference type="STRING" id="1300347.I601_2127"/>